<dbReference type="EMBL" id="JADCNL010000009">
    <property type="protein sequence ID" value="KAG0467591.1"/>
    <property type="molecule type" value="Genomic_DNA"/>
</dbReference>
<gene>
    <name evidence="1" type="ORF">HPP92_019171</name>
</gene>
<dbReference type="OrthoDB" id="514967at2759"/>
<proteinExistence type="predicted"/>
<dbReference type="AlphaFoldDB" id="A0A835UQ31"/>
<comment type="caution">
    <text evidence="1">The sequence shown here is derived from an EMBL/GenBank/DDBJ whole genome shotgun (WGS) entry which is preliminary data.</text>
</comment>
<evidence type="ECO:0000313" key="1">
    <source>
        <dbReference type="EMBL" id="KAG0467591.1"/>
    </source>
</evidence>
<evidence type="ECO:0000313" key="2">
    <source>
        <dbReference type="Proteomes" id="UP000636800"/>
    </source>
</evidence>
<reference evidence="1 2" key="1">
    <citation type="journal article" date="2020" name="Nat. Food">
        <title>A phased Vanilla planifolia genome enables genetic improvement of flavour and production.</title>
        <authorList>
            <person name="Hasing T."/>
            <person name="Tang H."/>
            <person name="Brym M."/>
            <person name="Khazi F."/>
            <person name="Huang T."/>
            <person name="Chambers A.H."/>
        </authorList>
    </citation>
    <scope>NUCLEOTIDE SEQUENCE [LARGE SCALE GENOMIC DNA]</scope>
    <source>
        <tissue evidence="1">Leaf</tissue>
    </source>
</reference>
<dbReference type="Proteomes" id="UP000636800">
    <property type="component" value="Unassembled WGS sequence"/>
</dbReference>
<organism evidence="1 2">
    <name type="scientific">Vanilla planifolia</name>
    <name type="common">Vanilla</name>
    <dbReference type="NCBI Taxonomy" id="51239"/>
    <lineage>
        <taxon>Eukaryota</taxon>
        <taxon>Viridiplantae</taxon>
        <taxon>Streptophyta</taxon>
        <taxon>Embryophyta</taxon>
        <taxon>Tracheophyta</taxon>
        <taxon>Spermatophyta</taxon>
        <taxon>Magnoliopsida</taxon>
        <taxon>Liliopsida</taxon>
        <taxon>Asparagales</taxon>
        <taxon>Orchidaceae</taxon>
        <taxon>Vanilloideae</taxon>
        <taxon>Vanilleae</taxon>
        <taxon>Vanilla</taxon>
    </lineage>
</organism>
<name>A0A835UQ31_VANPL</name>
<sequence length="67" mass="7787">MALEVVNKLVTKDLSRALQDVSIRLSIEFSKDELYRRQQQEQKEEEALVEKVVAKSWSKTGDPLLLR</sequence>
<protein>
    <submittedName>
        <fullName evidence="1">Uncharacterized protein</fullName>
    </submittedName>
</protein>
<keyword evidence="2" id="KW-1185">Reference proteome</keyword>
<accession>A0A835UQ31</accession>